<evidence type="ECO:0000313" key="1">
    <source>
        <dbReference type="Proteomes" id="UP000036681"/>
    </source>
</evidence>
<keyword evidence="1" id="KW-1185">Reference proteome</keyword>
<evidence type="ECO:0000313" key="2">
    <source>
        <dbReference type="WBParaSite" id="ALUE_0001229801-mRNA-1"/>
    </source>
</evidence>
<dbReference type="WBParaSite" id="ALUE_0001229801-mRNA-1">
    <property type="protein sequence ID" value="ALUE_0001229801-mRNA-1"/>
    <property type="gene ID" value="ALUE_0001229801"/>
</dbReference>
<accession>A0A0M3I5Q3</accession>
<dbReference type="Proteomes" id="UP000036681">
    <property type="component" value="Unplaced"/>
</dbReference>
<sequence>MRRKFEYDENLQDEMIHGIINRAASTLVGMLNETHKISILKVNEYKCKRKIGNITMTASRCFSCSTSTVKKFTSIQVSRIN</sequence>
<protein>
    <submittedName>
        <fullName evidence="2">Transposase</fullName>
    </submittedName>
</protein>
<name>A0A0M3I5Q3_ASCLU</name>
<reference evidence="2" key="1">
    <citation type="submission" date="2017-02" db="UniProtKB">
        <authorList>
            <consortium name="WormBaseParasite"/>
        </authorList>
    </citation>
    <scope>IDENTIFICATION</scope>
</reference>
<organism evidence="1 2">
    <name type="scientific">Ascaris lumbricoides</name>
    <name type="common">Giant roundworm</name>
    <dbReference type="NCBI Taxonomy" id="6252"/>
    <lineage>
        <taxon>Eukaryota</taxon>
        <taxon>Metazoa</taxon>
        <taxon>Ecdysozoa</taxon>
        <taxon>Nematoda</taxon>
        <taxon>Chromadorea</taxon>
        <taxon>Rhabditida</taxon>
        <taxon>Spirurina</taxon>
        <taxon>Ascaridomorpha</taxon>
        <taxon>Ascaridoidea</taxon>
        <taxon>Ascarididae</taxon>
        <taxon>Ascaris</taxon>
    </lineage>
</organism>
<proteinExistence type="predicted"/>
<dbReference type="AlphaFoldDB" id="A0A0M3I5Q3"/>